<name>A0ACA9SWH5_9GLOM</name>
<accession>A0ACA9SWH5</accession>
<evidence type="ECO:0000313" key="2">
    <source>
        <dbReference type="Proteomes" id="UP000789920"/>
    </source>
</evidence>
<proteinExistence type="predicted"/>
<dbReference type="EMBL" id="CAJVQC010165648">
    <property type="protein sequence ID" value="CAG8849462.1"/>
    <property type="molecule type" value="Genomic_DNA"/>
</dbReference>
<feature type="non-terminal residue" evidence="1">
    <location>
        <position position="1"/>
    </location>
</feature>
<protein>
    <submittedName>
        <fullName evidence="1">18240_t:CDS:1</fullName>
    </submittedName>
</protein>
<keyword evidence="2" id="KW-1185">Reference proteome</keyword>
<sequence length="40" mass="4636">QNTSLNQQEPNLTLQQLPSLYQNNTEQQQLLTDNTHQQPS</sequence>
<evidence type="ECO:0000313" key="1">
    <source>
        <dbReference type="EMBL" id="CAG8849462.1"/>
    </source>
</evidence>
<reference evidence="1" key="1">
    <citation type="submission" date="2021-06" db="EMBL/GenBank/DDBJ databases">
        <authorList>
            <person name="Kallberg Y."/>
            <person name="Tangrot J."/>
            <person name="Rosling A."/>
        </authorList>
    </citation>
    <scope>NUCLEOTIDE SEQUENCE</scope>
    <source>
        <strain evidence="1">MA461A</strain>
    </source>
</reference>
<dbReference type="Proteomes" id="UP000789920">
    <property type="component" value="Unassembled WGS sequence"/>
</dbReference>
<organism evidence="1 2">
    <name type="scientific">Racocetra persica</name>
    <dbReference type="NCBI Taxonomy" id="160502"/>
    <lineage>
        <taxon>Eukaryota</taxon>
        <taxon>Fungi</taxon>
        <taxon>Fungi incertae sedis</taxon>
        <taxon>Mucoromycota</taxon>
        <taxon>Glomeromycotina</taxon>
        <taxon>Glomeromycetes</taxon>
        <taxon>Diversisporales</taxon>
        <taxon>Gigasporaceae</taxon>
        <taxon>Racocetra</taxon>
    </lineage>
</organism>
<comment type="caution">
    <text evidence="1">The sequence shown here is derived from an EMBL/GenBank/DDBJ whole genome shotgun (WGS) entry which is preliminary data.</text>
</comment>
<gene>
    <name evidence="1" type="ORF">RPERSI_LOCUS35601</name>
</gene>